<keyword evidence="1" id="KW-1133">Transmembrane helix</keyword>
<dbReference type="Proteomes" id="UP001596383">
    <property type="component" value="Unassembled WGS sequence"/>
</dbReference>
<feature type="transmembrane region" description="Helical" evidence="1">
    <location>
        <begin position="77"/>
        <end position="101"/>
    </location>
</feature>
<evidence type="ECO:0000256" key="1">
    <source>
        <dbReference type="SAM" id="Phobius"/>
    </source>
</evidence>
<keyword evidence="2" id="KW-0378">Hydrolase</keyword>
<sequence length="182" mass="19565">MDLLTHLFLPITVAYVVRPALFPSPSYLLLAGFAVLPDIDKLLGLQGALHSIITLGLLGGIVFVAERWHRDDSTYAIVIITLLFSHLLLDFLNGGPVTFLYPLSNVGFGLTYPTELVLGDTVGTTGVRNPAPAVATDAPNRSRAAYPLVNGYGVLSGLTFLIIYARGSLSERLSVRGPDRET</sequence>
<dbReference type="EMBL" id="JBHSWV010000146">
    <property type="protein sequence ID" value="MFC6765381.1"/>
    <property type="molecule type" value="Genomic_DNA"/>
</dbReference>
<dbReference type="AlphaFoldDB" id="A0ABD5SP02"/>
<gene>
    <name evidence="2" type="ORF">ACFQE6_10405</name>
</gene>
<dbReference type="InterPro" id="IPR007404">
    <property type="entry name" value="YdjM-like"/>
</dbReference>
<feature type="transmembrane region" description="Helical" evidence="1">
    <location>
        <begin position="144"/>
        <end position="164"/>
    </location>
</feature>
<keyword evidence="3" id="KW-1185">Reference proteome</keyword>
<keyword evidence="1" id="KW-0472">Membrane</keyword>
<evidence type="ECO:0000313" key="2">
    <source>
        <dbReference type="EMBL" id="MFC6765381.1"/>
    </source>
</evidence>
<feature type="transmembrane region" description="Helical" evidence="1">
    <location>
        <begin position="43"/>
        <end position="65"/>
    </location>
</feature>
<dbReference type="Pfam" id="PF04307">
    <property type="entry name" value="YdjM"/>
    <property type="match status" value="1"/>
</dbReference>
<comment type="caution">
    <text evidence="2">The sequence shown here is derived from an EMBL/GenBank/DDBJ whole genome shotgun (WGS) entry which is preliminary data.</text>
</comment>
<name>A0ABD5SP02_9EURY</name>
<dbReference type="RefSeq" id="WP_273738406.1">
    <property type="nucleotide sequence ID" value="NZ_JAQIVI010000146.1"/>
</dbReference>
<keyword evidence="1" id="KW-0812">Transmembrane</keyword>
<proteinExistence type="predicted"/>
<dbReference type="GO" id="GO:0016787">
    <property type="term" value="F:hydrolase activity"/>
    <property type="evidence" value="ECO:0007669"/>
    <property type="project" value="UniProtKB-KW"/>
</dbReference>
<reference evidence="2 3" key="1">
    <citation type="journal article" date="2019" name="Int. J. Syst. Evol. Microbiol.">
        <title>The Global Catalogue of Microorganisms (GCM) 10K type strain sequencing project: providing services to taxonomists for standard genome sequencing and annotation.</title>
        <authorList>
            <consortium name="The Broad Institute Genomics Platform"/>
            <consortium name="The Broad Institute Genome Sequencing Center for Infectious Disease"/>
            <person name="Wu L."/>
            <person name="Ma J."/>
        </authorList>
    </citation>
    <scope>NUCLEOTIDE SEQUENCE [LARGE SCALE GENOMIC DNA]</scope>
    <source>
        <strain evidence="2 3">LMG 29247</strain>
    </source>
</reference>
<evidence type="ECO:0000313" key="3">
    <source>
        <dbReference type="Proteomes" id="UP001596383"/>
    </source>
</evidence>
<organism evidence="2 3">
    <name type="scientific">Natrinema soli</name>
    <dbReference type="NCBI Taxonomy" id="1930624"/>
    <lineage>
        <taxon>Archaea</taxon>
        <taxon>Methanobacteriati</taxon>
        <taxon>Methanobacteriota</taxon>
        <taxon>Stenosarchaea group</taxon>
        <taxon>Halobacteria</taxon>
        <taxon>Halobacteriales</taxon>
        <taxon>Natrialbaceae</taxon>
        <taxon>Natrinema</taxon>
    </lineage>
</organism>
<protein>
    <submittedName>
        <fullName evidence="2">Metal-dependent hydrolase</fullName>
    </submittedName>
</protein>
<accession>A0ABD5SP02</accession>